<dbReference type="InterPro" id="IPR005312">
    <property type="entry name" value="DUF1759"/>
</dbReference>
<dbReference type="InterPro" id="IPR040676">
    <property type="entry name" value="DUF5641"/>
</dbReference>
<evidence type="ECO:0000256" key="1">
    <source>
        <dbReference type="SAM" id="MobiDB-lite"/>
    </source>
</evidence>
<dbReference type="Pfam" id="PF05380">
    <property type="entry name" value="Peptidase_A17"/>
    <property type="match status" value="1"/>
</dbReference>
<dbReference type="Pfam" id="PF17921">
    <property type="entry name" value="Integrase_H2C2"/>
    <property type="match status" value="1"/>
</dbReference>
<feature type="compositionally biased region" description="Basic and acidic residues" evidence="1">
    <location>
        <begin position="407"/>
        <end position="423"/>
    </location>
</feature>
<evidence type="ECO:0000313" key="4">
    <source>
        <dbReference type="Proteomes" id="UP000069940"/>
    </source>
</evidence>
<evidence type="ECO:0000259" key="2">
    <source>
        <dbReference type="PROSITE" id="PS50994"/>
    </source>
</evidence>
<dbReference type="RefSeq" id="XP_062704612.1">
    <property type="nucleotide sequence ID" value="XM_062848628.1"/>
</dbReference>
<proteinExistence type="predicted"/>
<reference evidence="4" key="1">
    <citation type="journal article" date="2015" name="Proc. Natl. Acad. Sci. U.S.A.">
        <title>Genome sequence of the Asian Tiger mosquito, Aedes albopictus, reveals insights into its biology, genetics, and evolution.</title>
        <authorList>
            <person name="Chen X.G."/>
            <person name="Jiang X."/>
            <person name="Gu J."/>
            <person name="Xu M."/>
            <person name="Wu Y."/>
            <person name="Deng Y."/>
            <person name="Zhang C."/>
            <person name="Bonizzoni M."/>
            <person name="Dermauw W."/>
            <person name="Vontas J."/>
            <person name="Armbruster P."/>
            <person name="Huang X."/>
            <person name="Yang Y."/>
            <person name="Zhang H."/>
            <person name="He W."/>
            <person name="Peng H."/>
            <person name="Liu Y."/>
            <person name="Wu K."/>
            <person name="Chen J."/>
            <person name="Lirakis M."/>
            <person name="Topalis P."/>
            <person name="Van Leeuwen T."/>
            <person name="Hall A.B."/>
            <person name="Jiang X."/>
            <person name="Thorpe C."/>
            <person name="Mueller R.L."/>
            <person name="Sun C."/>
            <person name="Waterhouse R.M."/>
            <person name="Yan G."/>
            <person name="Tu Z.J."/>
            <person name="Fang X."/>
            <person name="James A.A."/>
        </authorList>
    </citation>
    <scope>NUCLEOTIDE SEQUENCE [LARGE SCALE GENOMIC DNA]</scope>
    <source>
        <strain evidence="4">Foshan</strain>
    </source>
</reference>
<protein>
    <recommendedName>
        <fullName evidence="2">Integrase catalytic domain-containing protein</fullName>
    </recommendedName>
</protein>
<dbReference type="SUPFAM" id="SSF53098">
    <property type="entry name" value="Ribonuclease H-like"/>
    <property type="match status" value="1"/>
</dbReference>
<dbReference type="InterPro" id="IPR012337">
    <property type="entry name" value="RNaseH-like_sf"/>
</dbReference>
<dbReference type="Gene3D" id="3.30.420.10">
    <property type="entry name" value="Ribonuclease H-like superfamily/Ribonuclease H"/>
    <property type="match status" value="1"/>
</dbReference>
<feature type="region of interest" description="Disordered" evidence="1">
    <location>
        <begin position="398"/>
        <end position="423"/>
    </location>
</feature>
<dbReference type="EnsemblMetazoa" id="AALFPA23_009585.R13240">
    <property type="protein sequence ID" value="AALFPA23_009585.P13240"/>
    <property type="gene ID" value="AALFPA23_009585"/>
</dbReference>
<dbReference type="PANTHER" id="PTHR47331">
    <property type="entry name" value="PHD-TYPE DOMAIN-CONTAINING PROTEIN"/>
    <property type="match status" value="1"/>
</dbReference>
<dbReference type="GeneID" id="134286928"/>
<feature type="region of interest" description="Disordered" evidence="1">
    <location>
        <begin position="1758"/>
        <end position="1777"/>
    </location>
</feature>
<dbReference type="CDD" id="cd01644">
    <property type="entry name" value="RT_pepA17"/>
    <property type="match status" value="1"/>
</dbReference>
<dbReference type="SUPFAM" id="SSF56672">
    <property type="entry name" value="DNA/RNA polymerases"/>
    <property type="match status" value="1"/>
</dbReference>
<dbReference type="Pfam" id="PF03564">
    <property type="entry name" value="DUF1759"/>
    <property type="match status" value="1"/>
</dbReference>
<dbReference type="PANTHER" id="PTHR47331:SF1">
    <property type="entry name" value="GAG-LIKE PROTEIN"/>
    <property type="match status" value="1"/>
</dbReference>
<dbReference type="Proteomes" id="UP000069940">
    <property type="component" value="Unassembled WGS sequence"/>
</dbReference>
<dbReference type="SMART" id="SM00343">
    <property type="entry name" value="ZnF_C2HC"/>
    <property type="match status" value="1"/>
</dbReference>
<dbReference type="InterPro" id="IPR008042">
    <property type="entry name" value="Retrotrans_Pao"/>
</dbReference>
<reference evidence="3" key="2">
    <citation type="submission" date="2025-05" db="UniProtKB">
        <authorList>
            <consortium name="EnsemblMetazoa"/>
        </authorList>
    </citation>
    <scope>IDENTIFICATION</scope>
    <source>
        <strain evidence="3">Foshan</strain>
    </source>
</reference>
<dbReference type="PROSITE" id="PS50994">
    <property type="entry name" value="INTEGRASE"/>
    <property type="match status" value="1"/>
</dbReference>
<feature type="domain" description="Integrase catalytic" evidence="2">
    <location>
        <begin position="1450"/>
        <end position="1643"/>
    </location>
</feature>
<organism evidence="3 4">
    <name type="scientific">Aedes albopictus</name>
    <name type="common">Asian tiger mosquito</name>
    <name type="synonym">Stegomyia albopicta</name>
    <dbReference type="NCBI Taxonomy" id="7160"/>
    <lineage>
        <taxon>Eukaryota</taxon>
        <taxon>Metazoa</taxon>
        <taxon>Ecdysozoa</taxon>
        <taxon>Arthropoda</taxon>
        <taxon>Hexapoda</taxon>
        <taxon>Insecta</taxon>
        <taxon>Pterygota</taxon>
        <taxon>Neoptera</taxon>
        <taxon>Endopterygota</taxon>
        <taxon>Diptera</taxon>
        <taxon>Nematocera</taxon>
        <taxon>Culicoidea</taxon>
        <taxon>Culicidae</taxon>
        <taxon>Culicinae</taxon>
        <taxon>Aedini</taxon>
        <taxon>Aedes</taxon>
        <taxon>Stegomyia</taxon>
    </lineage>
</organism>
<name>A0ABM1YJ11_AEDAL</name>
<dbReference type="Pfam" id="PF18701">
    <property type="entry name" value="DUF5641"/>
    <property type="match status" value="1"/>
</dbReference>
<dbReference type="InterPro" id="IPR041588">
    <property type="entry name" value="Integrase_H2C2"/>
</dbReference>
<accession>A0ABM1YJ11</accession>
<dbReference type="InterPro" id="IPR036397">
    <property type="entry name" value="RNaseH_sf"/>
</dbReference>
<sequence>MTEKKIKEKIKKRERIAASLKRHALFLGSFVPDVHTGEVQSRLDKIETKFEEFEEVQEEIAELDVEGNYEEDCSTAYEEFERLYYRLRAALLAKLEPEHTAVDLNNTIRNGQALGAHTGVRLPQISLPEFDGDYKGWLSFKSTYVSLIHESGELNDVQKFHYLKSALKGEAAKLIESLTLTNENYPIAWSTITKRYSNEYLLKKRHLQALMEYPKVEKESSTAIHALVDEFEQRLKILKQLGEKTDDWGAMIAHWMCSKLDMKTLQLWEDHAASTKDPTFAILVSFLEKRTRVLEAVSSNVEVRSSSQKVEVRRQKVIVHSATEGERGGSACFCCGESHFLGRCGKFTKMTLKERLQFVNAKRLCSNCLKSGHWVRDCSSKFSCRDCSKRHNSLIHPGFPLSSSGSDRNDHPIGKPESKRNEKAISANLATNETEDDEGENDEHGAVGTYNVGAKFGKISSVLLSTVVLVIRDQQGGKQLARALLDNGSQANIISERLAGMLNLKRRTINVPISGIGESETRARFMVSTAVSSRVQDFSVGMEFLVLQKVTSNLPSTHVSITHWKFPNDIQLADPDFNTSNRIDLLIGAEHFYRFFFEREMKRISLGPGMPMLINSVFGWIVSGKVSETANKTITCCVAATPDCLETQLQKFWEVESNEDRPPWSKEEQDSEDHFLRTFSRTEDGRYVVRLPKHVNFHQMLGDSRSVALARFRNLEKQLERNPEMRLQYNAFMQEYLTLGHMREVTEEELLKETGATIPKREYYLPHHAVLKESSTTTKVRVVFDGSASTDSGYSLNDALLKGPVVQDELLSLLLRFRKHEVALVGDVEKMYRQVRVHNDDTGLQRIFFRFSPDEPVKVFELSTVTYGLTPSSFLAIRALHQLAVDEGNEYPEAANAIVYDFYVDDYIGGAPSIDEAIQLQTDLDCLMKKGGFSLRKWCSNRPEVLAAIPPDQLGTNLSISFEISPDEKVKTLGITWEPGTDQLRFIFDAPQCEQVWTRRNILSSIAKLFDPLGLISPVIIVAKMLMQELALLNSGWDAPVPADIERKWKAFYSHLDKISELRISRFAFVSNWIDVQFHCFADASTLAYGACLYVRTINEAGNVRIELIASKSRVAPLKRLTLPRLELCAAKEAAILHSKVIKALSLENVRSIFWTDSTIVLHWLRAPPNSWQTFVANRVSTIQTNTHARSWRHVSGKENPADLVSRGMAIEEFLNSQLWKQGPPWLRNSEDTWPSAAEDYNHHEEQLEVRKTVHKVTVADAPNELFSLRSSLLSLLRIVSYCRRFAYNCRNPNNRKRSATLDPEELQAAKMVLTRIAQSERFPDELKTLQQYQRVDNKSSLKRLYPFLDVDGVLRVGGRLRLSQEAYTVKHPAVLPNNHPFTDLVIRFFHCQNFHSGPQLTLSEIRQEFWPIHDKRVVNTVLRKCVQCFRANPIPIQQPMGQLPASRVRPGRPFLITGVDYCGPFYLRPSRRNAAPQKVYIAVFVCFTTKAMHLEIAGDLSTAAFLSVLRRFIGYRGVPAEIHSDNAKNFSGACNELKSLYDMLNNPNSLTTISNELAQQGIKWQFIPPRAPNFGGLWEAAVRSVKTSLKKDIGLKQLSYDNFATLLVQITAALNSRPLSPLSDDPTEFEALTPAHFLIDSVMKAIPEPNLISIPTNRLDHYQQIQQMFQCYWQRWSKQYLTQLQMTTKSLPVNFFQIGSIVVLREDNMPPLCWPLARITGLHPGPDGVVRVVTVKTATGVYKRAVNRVCPLPTDDLDRRVTRSTMPDGGSREVLN</sequence>
<evidence type="ECO:0000313" key="3">
    <source>
        <dbReference type="EnsemblMetazoa" id="AALFPA23_009585.P13240"/>
    </source>
</evidence>
<keyword evidence="4" id="KW-1185">Reference proteome</keyword>
<dbReference type="InterPro" id="IPR001584">
    <property type="entry name" value="Integrase_cat-core"/>
</dbReference>
<dbReference type="InterPro" id="IPR043502">
    <property type="entry name" value="DNA/RNA_pol_sf"/>
</dbReference>
<dbReference type="InterPro" id="IPR001878">
    <property type="entry name" value="Znf_CCHC"/>
</dbReference>